<dbReference type="PROSITE" id="PS50093">
    <property type="entry name" value="PKD"/>
    <property type="match status" value="2"/>
</dbReference>
<dbReference type="InterPro" id="IPR013783">
    <property type="entry name" value="Ig-like_fold"/>
</dbReference>
<dbReference type="CDD" id="cd00146">
    <property type="entry name" value="PKD"/>
    <property type="match status" value="3"/>
</dbReference>
<evidence type="ECO:0000313" key="3">
    <source>
        <dbReference type="Proteomes" id="UP000282759"/>
    </source>
</evidence>
<evidence type="ECO:0000259" key="1">
    <source>
        <dbReference type="PROSITE" id="PS50093"/>
    </source>
</evidence>
<dbReference type="InterPro" id="IPR000601">
    <property type="entry name" value="PKD_dom"/>
</dbReference>
<gene>
    <name evidence="2" type="ORF">EOD41_07455</name>
</gene>
<feature type="domain" description="PKD" evidence="1">
    <location>
        <begin position="66"/>
        <end position="99"/>
    </location>
</feature>
<evidence type="ECO:0000313" key="2">
    <source>
        <dbReference type="EMBL" id="RVU01785.1"/>
    </source>
</evidence>
<name>A0A437MVV4_9SPHI</name>
<organism evidence="2 3">
    <name type="scientific">Mucilaginibacter limnophilus</name>
    <dbReference type="NCBI Taxonomy" id="1932778"/>
    <lineage>
        <taxon>Bacteria</taxon>
        <taxon>Pseudomonadati</taxon>
        <taxon>Bacteroidota</taxon>
        <taxon>Sphingobacteriia</taxon>
        <taxon>Sphingobacteriales</taxon>
        <taxon>Sphingobacteriaceae</taxon>
        <taxon>Mucilaginibacter</taxon>
    </lineage>
</organism>
<protein>
    <recommendedName>
        <fullName evidence="1">PKD domain-containing protein</fullName>
    </recommendedName>
</protein>
<dbReference type="Proteomes" id="UP000282759">
    <property type="component" value="Unassembled WGS sequence"/>
</dbReference>
<comment type="caution">
    <text evidence="2">The sequence shown here is derived from an EMBL/GenBank/DDBJ whole genome shotgun (WGS) entry which is preliminary data.</text>
</comment>
<dbReference type="InterPro" id="IPR035986">
    <property type="entry name" value="PKD_dom_sf"/>
</dbReference>
<dbReference type="AlphaFoldDB" id="A0A437MVV4"/>
<dbReference type="Gene3D" id="2.60.40.10">
    <property type="entry name" value="Immunoglobulins"/>
    <property type="match status" value="3"/>
</dbReference>
<dbReference type="EMBL" id="SACK01000002">
    <property type="protein sequence ID" value="RVU01785.1"/>
    <property type="molecule type" value="Genomic_DNA"/>
</dbReference>
<accession>A0A437MVV4</accession>
<dbReference type="SMART" id="SM00089">
    <property type="entry name" value="PKD"/>
    <property type="match status" value="3"/>
</dbReference>
<keyword evidence="3" id="KW-1185">Reference proteome</keyword>
<dbReference type="InterPro" id="IPR022409">
    <property type="entry name" value="PKD/Chitinase_dom"/>
</dbReference>
<dbReference type="SUPFAM" id="SSF49299">
    <property type="entry name" value="PKD domain"/>
    <property type="match status" value="3"/>
</dbReference>
<dbReference type="RefSeq" id="WP_127704149.1">
    <property type="nucleotide sequence ID" value="NZ_SACK01000002.1"/>
</dbReference>
<dbReference type="Pfam" id="PF18911">
    <property type="entry name" value="PKD_4"/>
    <property type="match status" value="1"/>
</dbReference>
<dbReference type="OrthoDB" id="610082at2"/>
<sequence length="284" mass="31509">MRNVNLWLAALTMLILAESACKKGGSSKPDPNKNEDVQPLAHFTWTGTQRVNAEITFANSSQYADSYKWNFGNGETSTQQIPGKVKYAQEGVYDVVLTAIKGELKSVYKQTLAIATDNKPLAHFSFTYKDNQTYAPAVVQFNNESVNGLQYEWEINGNIYHEPNPKVTFNQPGDYAVILTAINGDQQTVFTDTVNITANNNPVAKFALPYHPFPYTVNEPIQLVNLSKNADSWLWTFGTDGPPASTDEHPEVKFSKPGTYTIQLIAKKGTLQSAPRSINLKINP</sequence>
<proteinExistence type="predicted"/>
<feature type="domain" description="PKD" evidence="1">
    <location>
        <begin position="232"/>
        <end position="266"/>
    </location>
</feature>
<reference evidence="2 3" key="1">
    <citation type="submission" date="2019-01" db="EMBL/GenBank/DDBJ databases">
        <authorList>
            <person name="Chen W.-M."/>
        </authorList>
    </citation>
    <scope>NUCLEOTIDE SEQUENCE [LARGE SCALE GENOMIC DNA]</scope>
    <source>
        <strain evidence="2 3">YBJ-36</strain>
    </source>
</reference>